<dbReference type="CDD" id="cd01647">
    <property type="entry name" value="RT_LTR"/>
    <property type="match status" value="1"/>
</dbReference>
<keyword evidence="6" id="KW-0378">Hydrolase</keyword>
<reference evidence="10" key="1">
    <citation type="submission" date="2021-02" db="EMBL/GenBank/DDBJ databases">
        <authorList>
            <person name="Nowell W R."/>
        </authorList>
    </citation>
    <scope>NUCLEOTIDE SEQUENCE</scope>
</reference>
<dbReference type="GO" id="GO:0003964">
    <property type="term" value="F:RNA-directed DNA polymerase activity"/>
    <property type="evidence" value="ECO:0007669"/>
    <property type="project" value="UniProtKB-KW"/>
</dbReference>
<keyword evidence="7" id="KW-0695">RNA-directed DNA polymerase</keyword>
<keyword evidence="14" id="KW-1185">Reference proteome</keyword>
<evidence type="ECO:0000259" key="9">
    <source>
        <dbReference type="Pfam" id="PF17919"/>
    </source>
</evidence>
<evidence type="ECO:0000256" key="3">
    <source>
        <dbReference type="ARBA" id="ARBA00022695"/>
    </source>
</evidence>
<dbReference type="InterPro" id="IPR041577">
    <property type="entry name" value="RT_RNaseH_2"/>
</dbReference>
<dbReference type="Gene3D" id="3.30.70.270">
    <property type="match status" value="1"/>
</dbReference>
<dbReference type="InterPro" id="IPR043502">
    <property type="entry name" value="DNA/RNA_pol_sf"/>
</dbReference>
<evidence type="ECO:0000259" key="8">
    <source>
        <dbReference type="Pfam" id="PF00078"/>
    </source>
</evidence>
<evidence type="ECO:0000256" key="5">
    <source>
        <dbReference type="ARBA" id="ARBA00022759"/>
    </source>
</evidence>
<keyword evidence="3" id="KW-0548">Nucleotidyltransferase</keyword>
<evidence type="ECO:0000256" key="4">
    <source>
        <dbReference type="ARBA" id="ARBA00022722"/>
    </source>
</evidence>
<dbReference type="GO" id="GO:0008233">
    <property type="term" value="F:peptidase activity"/>
    <property type="evidence" value="ECO:0007669"/>
    <property type="project" value="UniProtKB-KW"/>
</dbReference>
<dbReference type="Proteomes" id="UP000682733">
    <property type="component" value="Unassembled WGS sequence"/>
</dbReference>
<dbReference type="EMBL" id="CAJNOK010018096">
    <property type="protein sequence ID" value="CAF1275941.1"/>
    <property type="molecule type" value="Genomic_DNA"/>
</dbReference>
<evidence type="ECO:0000313" key="14">
    <source>
        <dbReference type="Proteomes" id="UP000663829"/>
    </source>
</evidence>
<evidence type="ECO:0000313" key="13">
    <source>
        <dbReference type="EMBL" id="CAF4080975.1"/>
    </source>
</evidence>
<dbReference type="Proteomes" id="UP000677228">
    <property type="component" value="Unassembled WGS sequence"/>
</dbReference>
<dbReference type="EMBL" id="CAJOBC010012904">
    <property type="protein sequence ID" value="CAF4013811.1"/>
    <property type="molecule type" value="Genomic_DNA"/>
</dbReference>
<dbReference type="Proteomes" id="UP000681722">
    <property type="component" value="Unassembled WGS sequence"/>
</dbReference>
<dbReference type="Pfam" id="PF17919">
    <property type="entry name" value="RT_RNaseH_2"/>
    <property type="match status" value="1"/>
</dbReference>
<protein>
    <recommendedName>
        <fullName evidence="15">Reverse transcriptase domain-containing protein</fullName>
    </recommendedName>
</protein>
<dbReference type="EMBL" id="CAJOBA010039656">
    <property type="protein sequence ID" value="CAF4080975.1"/>
    <property type="molecule type" value="Genomic_DNA"/>
</dbReference>
<evidence type="ECO:0000313" key="12">
    <source>
        <dbReference type="EMBL" id="CAF4013811.1"/>
    </source>
</evidence>
<keyword evidence="2" id="KW-0808">Transferase</keyword>
<name>A0A814ZW93_9BILA</name>
<evidence type="ECO:0000256" key="6">
    <source>
        <dbReference type="ARBA" id="ARBA00022801"/>
    </source>
</evidence>
<dbReference type="GO" id="GO:0004519">
    <property type="term" value="F:endonuclease activity"/>
    <property type="evidence" value="ECO:0007669"/>
    <property type="project" value="UniProtKB-KW"/>
</dbReference>
<dbReference type="PANTHER" id="PTHR33064:SF37">
    <property type="entry name" value="RIBONUCLEASE H"/>
    <property type="match status" value="1"/>
</dbReference>
<dbReference type="InterPro" id="IPR051320">
    <property type="entry name" value="Viral_Replic_Matur_Polypro"/>
</dbReference>
<dbReference type="EMBL" id="CAJNOQ010010260">
    <property type="protein sequence ID" value="CAF1247124.1"/>
    <property type="molecule type" value="Genomic_DNA"/>
</dbReference>
<keyword evidence="1" id="KW-0645">Protease</keyword>
<dbReference type="GO" id="GO:0006508">
    <property type="term" value="P:proteolysis"/>
    <property type="evidence" value="ECO:0007669"/>
    <property type="project" value="UniProtKB-KW"/>
</dbReference>
<dbReference type="Gene3D" id="3.10.10.10">
    <property type="entry name" value="HIV Type 1 Reverse Transcriptase, subunit A, domain 1"/>
    <property type="match status" value="1"/>
</dbReference>
<gene>
    <name evidence="10" type="ORF">GPM918_LOCUS25945</name>
    <name evidence="11" type="ORF">OVA965_LOCUS27409</name>
    <name evidence="12" type="ORF">SRO942_LOCUS26011</name>
    <name evidence="13" type="ORF">TMI583_LOCUS28152</name>
</gene>
<evidence type="ECO:0000313" key="11">
    <source>
        <dbReference type="EMBL" id="CAF1275941.1"/>
    </source>
</evidence>
<keyword evidence="4" id="KW-0540">Nuclease</keyword>
<feature type="domain" description="Reverse transcriptase" evidence="8">
    <location>
        <begin position="1"/>
        <end position="79"/>
    </location>
</feature>
<dbReference type="PANTHER" id="PTHR33064">
    <property type="entry name" value="POL PROTEIN"/>
    <property type="match status" value="1"/>
</dbReference>
<dbReference type="FunFam" id="3.10.10.10:FF:000007">
    <property type="entry name" value="Retrovirus-related Pol polyprotein from transposon 17.6-like Protein"/>
    <property type="match status" value="1"/>
</dbReference>
<dbReference type="AlphaFoldDB" id="A0A814ZW93"/>
<dbReference type="InterPro" id="IPR043128">
    <property type="entry name" value="Rev_trsase/Diguanyl_cyclase"/>
</dbReference>
<sequence>MDLEAGYWQIPIAEKDKKKTTFVTTDGLYEFNVLPFGLSNAPATFQGVINSVLGILRWDITLVYLYDIIIYSPTFEKHVAYSFVQMAQFYRCFIPKFSTIAAALNVFKNKNVAFAWAKECQESFDTLKHKLSQYPLLTFDDRKSKLTLKLNTDALNVGLGSVLHQVMEDDKLIIHYVGLTKNPPKMEDWIGRRYNYKNIPLISNTHLEKSIVLLIVYPDISLKKPDDIAEEQLNLMVGRINNIQQVNMTNESPFDSTIIWQHQLNDSKSKLLQDKLKSSSQIKSLELENGIVYC</sequence>
<comment type="caution">
    <text evidence="10">The sequence shown here is derived from an EMBL/GenBank/DDBJ whole genome shotgun (WGS) entry which is preliminary data.</text>
</comment>
<accession>A0A814ZW93</accession>
<dbReference type="OrthoDB" id="427924at2759"/>
<feature type="domain" description="Reverse transcriptase/retrotransposon-derived protein RNase H-like" evidence="9">
    <location>
        <begin position="116"/>
        <end position="177"/>
    </location>
</feature>
<dbReference type="Proteomes" id="UP000663829">
    <property type="component" value="Unassembled WGS sequence"/>
</dbReference>
<dbReference type="Pfam" id="PF00078">
    <property type="entry name" value="RVT_1"/>
    <property type="match status" value="1"/>
</dbReference>
<evidence type="ECO:0000256" key="1">
    <source>
        <dbReference type="ARBA" id="ARBA00022670"/>
    </source>
</evidence>
<evidence type="ECO:0000256" key="2">
    <source>
        <dbReference type="ARBA" id="ARBA00022679"/>
    </source>
</evidence>
<dbReference type="InterPro" id="IPR000477">
    <property type="entry name" value="RT_dom"/>
</dbReference>
<organism evidence="10 14">
    <name type="scientific">Didymodactylos carnosus</name>
    <dbReference type="NCBI Taxonomy" id="1234261"/>
    <lineage>
        <taxon>Eukaryota</taxon>
        <taxon>Metazoa</taxon>
        <taxon>Spiralia</taxon>
        <taxon>Gnathifera</taxon>
        <taxon>Rotifera</taxon>
        <taxon>Eurotatoria</taxon>
        <taxon>Bdelloidea</taxon>
        <taxon>Philodinida</taxon>
        <taxon>Philodinidae</taxon>
        <taxon>Didymodactylos</taxon>
    </lineage>
</organism>
<evidence type="ECO:0000256" key="7">
    <source>
        <dbReference type="ARBA" id="ARBA00022918"/>
    </source>
</evidence>
<keyword evidence="5" id="KW-0255">Endonuclease</keyword>
<dbReference type="SUPFAM" id="SSF56672">
    <property type="entry name" value="DNA/RNA polymerases"/>
    <property type="match status" value="1"/>
</dbReference>
<proteinExistence type="predicted"/>
<evidence type="ECO:0008006" key="15">
    <source>
        <dbReference type="Google" id="ProtNLM"/>
    </source>
</evidence>
<evidence type="ECO:0000313" key="10">
    <source>
        <dbReference type="EMBL" id="CAF1247124.1"/>
    </source>
</evidence>